<dbReference type="AlphaFoldDB" id="A0A843YKB9"/>
<protein>
    <submittedName>
        <fullName evidence="1">Uncharacterized protein</fullName>
    </submittedName>
</protein>
<comment type="caution">
    <text evidence="1">The sequence shown here is derived from an EMBL/GenBank/DDBJ whole genome shotgun (WGS) entry which is preliminary data.</text>
</comment>
<sequence>MLSSISSSESAKRAPVWALMSFVVTLLTVGLASELLIRSQVLPQDSFAQHRSILESVDTPDAAFGDSHTARGFAAGQGFVNLAFPSEGIAHMAWKTQMYFADRTPGRVILQADPHFFASYRLRRQFEAYSDPSPRLLYLADPRHRARLPGYWTRFVESGFKLDSKVVQTADGALLSPGDFAALSPRAQILEARKRAIVHQIGADERVQLAQQAYAGMVTSLTEQGAEVCMVSYPVTRAYRDAVGAAHQPMIDFFQGTALRNGSRYVDARSTVTDQSLFRDSDHLNAQGAAAFMDQLLSACFGERPS</sequence>
<evidence type="ECO:0000313" key="1">
    <source>
        <dbReference type="EMBL" id="MQQ09663.1"/>
    </source>
</evidence>
<accession>A0A843YKB9</accession>
<dbReference type="SUPFAM" id="SSF52266">
    <property type="entry name" value="SGNH hydrolase"/>
    <property type="match status" value="1"/>
</dbReference>
<gene>
    <name evidence="1" type="ORF">GFB49_14445</name>
</gene>
<evidence type="ECO:0000313" key="2">
    <source>
        <dbReference type="Proteomes" id="UP000444174"/>
    </source>
</evidence>
<keyword evidence="2" id="KW-1185">Reference proteome</keyword>
<reference evidence="1 2" key="1">
    <citation type="submission" date="2019-10" db="EMBL/GenBank/DDBJ databases">
        <title>Epibacterium sp. nov., isolated from seawater.</title>
        <authorList>
            <person name="Zhang X."/>
            <person name="Li N."/>
        </authorList>
    </citation>
    <scope>NUCLEOTIDE SEQUENCE [LARGE SCALE GENOMIC DNA]</scope>
    <source>
        <strain evidence="1 2">SM1979</strain>
    </source>
</reference>
<organism evidence="1 2">
    <name type="scientific">Tritonibacter litoralis</name>
    <dbReference type="NCBI Taxonomy" id="2662264"/>
    <lineage>
        <taxon>Bacteria</taxon>
        <taxon>Pseudomonadati</taxon>
        <taxon>Pseudomonadota</taxon>
        <taxon>Alphaproteobacteria</taxon>
        <taxon>Rhodobacterales</taxon>
        <taxon>Paracoccaceae</taxon>
        <taxon>Tritonibacter</taxon>
    </lineage>
</organism>
<proteinExistence type="predicted"/>
<dbReference type="EMBL" id="WIBF01000009">
    <property type="protein sequence ID" value="MQQ09663.1"/>
    <property type="molecule type" value="Genomic_DNA"/>
</dbReference>
<dbReference type="Proteomes" id="UP000444174">
    <property type="component" value="Unassembled WGS sequence"/>
</dbReference>
<name>A0A843YKB9_9RHOB</name>
<dbReference type="RefSeq" id="WP_194269361.1">
    <property type="nucleotide sequence ID" value="NZ_WIBF01000009.1"/>
</dbReference>